<dbReference type="PANTHER" id="PTHR22935">
    <property type="entry name" value="PENICILLIN-BINDING PROTEIN"/>
    <property type="match status" value="1"/>
</dbReference>
<accession>A0ABR4ER26</accession>
<name>A0ABR4ER26_9PEZI</name>
<evidence type="ECO:0000313" key="4">
    <source>
        <dbReference type="EMBL" id="KAL2284902.1"/>
    </source>
</evidence>
<sequence>MSFSLRISFTLLAVTSAAADLYNQPCPLYGQNYPTPTGLATSKHVEAAAESVLNQLLSAKNETTAYGPLDTDTTAFSVEFYTLDDEDAVFSHHYTPTQLLSQRTAGVEEVDSDTIYRVGSVSKLWTVYLYLLAAGDQTWNDPITTFIPELQEISQTQELDPTSDVDWESITVGALASHLAGIGRDPTHAAALSKVFGDLGIPSQGDSSSSSCGDPTLVTLPCNRSQFFADFPTQHPIVASYATPVYSNTAFQILGYVLENITGQPIHELFNQYLVEPLNLSSTSYHPPSTPDASIVPYNTSISWWFADLLDLTPAGGYFSSANDMRKIGKAMLGSTHLDPALTRRWMKPHSFLSNRDAAAGAPWEIYRAPGEPTVMMMTKAGDLGMYSSYVVLIPELKVGFTVLSAGQSASENTRILGDILVDTFVPAVRAAASDEVAEVYAGGFSDEATGSNITLVAKDTEPGLSVEQWSFGGQDVLSLLGKLKGANITARLYYSGLESETSSGTVSAWRAVYQTVTRTVGPGPLSPICDSWFTVDGLTYGGVGLDEFLVTTVEGKATSFEPRVLGVSMSRTK</sequence>
<comment type="caution">
    <text evidence="4">The sequence shown here is derived from an EMBL/GenBank/DDBJ whole genome shotgun (WGS) entry which is preliminary data.</text>
</comment>
<evidence type="ECO:0000313" key="5">
    <source>
        <dbReference type="Proteomes" id="UP001600888"/>
    </source>
</evidence>
<dbReference type="InterPro" id="IPR058664">
    <property type="entry name" value="ARB_00930-like_C"/>
</dbReference>
<dbReference type="EMBL" id="JBAWTH010000034">
    <property type="protein sequence ID" value="KAL2284902.1"/>
    <property type="molecule type" value="Genomic_DNA"/>
</dbReference>
<gene>
    <name evidence="4" type="ORF">FJTKL_08715</name>
</gene>
<feature type="domain" description="Beta-lactamase-like ARB-00930-like C-terminal" evidence="3">
    <location>
        <begin position="433"/>
        <end position="573"/>
    </location>
</feature>
<reference evidence="4 5" key="1">
    <citation type="submission" date="2024-03" db="EMBL/GenBank/DDBJ databases">
        <title>A high-quality draft genome sequence of Diaporthe vaccinii, a causative agent of upright dieback and viscid rot disease in cranberry plants.</title>
        <authorList>
            <person name="Sarrasin M."/>
            <person name="Lang B.F."/>
            <person name="Burger G."/>
        </authorList>
    </citation>
    <scope>NUCLEOTIDE SEQUENCE [LARGE SCALE GENOMIC DNA]</scope>
    <source>
        <strain evidence="4 5">IS7</strain>
    </source>
</reference>
<proteinExistence type="predicted"/>
<feature type="chain" id="PRO_5046656297" description="Beta-lactamase-related domain-containing protein" evidence="1">
    <location>
        <begin position="20"/>
        <end position="574"/>
    </location>
</feature>
<feature type="signal peptide" evidence="1">
    <location>
        <begin position="1"/>
        <end position="19"/>
    </location>
</feature>
<dbReference type="PANTHER" id="PTHR22935:SF97">
    <property type="entry name" value="BETA-LACTAMASE-RELATED DOMAIN-CONTAINING PROTEIN"/>
    <property type="match status" value="1"/>
</dbReference>
<organism evidence="4 5">
    <name type="scientific">Diaporthe vaccinii</name>
    <dbReference type="NCBI Taxonomy" id="105482"/>
    <lineage>
        <taxon>Eukaryota</taxon>
        <taxon>Fungi</taxon>
        <taxon>Dikarya</taxon>
        <taxon>Ascomycota</taxon>
        <taxon>Pezizomycotina</taxon>
        <taxon>Sordariomycetes</taxon>
        <taxon>Sordariomycetidae</taxon>
        <taxon>Diaporthales</taxon>
        <taxon>Diaporthaceae</taxon>
        <taxon>Diaporthe</taxon>
        <taxon>Diaporthe eres species complex</taxon>
    </lineage>
</organism>
<dbReference type="Proteomes" id="UP001600888">
    <property type="component" value="Unassembled WGS sequence"/>
</dbReference>
<dbReference type="SUPFAM" id="SSF56601">
    <property type="entry name" value="beta-lactamase/transpeptidase-like"/>
    <property type="match status" value="1"/>
</dbReference>
<protein>
    <recommendedName>
        <fullName evidence="6">Beta-lactamase-related domain-containing protein</fullName>
    </recommendedName>
</protein>
<keyword evidence="1" id="KW-0732">Signal</keyword>
<evidence type="ECO:0008006" key="6">
    <source>
        <dbReference type="Google" id="ProtNLM"/>
    </source>
</evidence>
<dbReference type="Gene3D" id="3.40.710.10">
    <property type="entry name" value="DD-peptidase/beta-lactamase superfamily"/>
    <property type="match status" value="1"/>
</dbReference>
<dbReference type="Pfam" id="PF00144">
    <property type="entry name" value="Beta-lactamase"/>
    <property type="match status" value="1"/>
</dbReference>
<dbReference type="InterPro" id="IPR012338">
    <property type="entry name" value="Beta-lactam/transpept-like"/>
</dbReference>
<dbReference type="InterPro" id="IPR051478">
    <property type="entry name" value="Beta-lactamase-like_AB/R"/>
</dbReference>
<feature type="domain" description="Beta-lactamase-related" evidence="2">
    <location>
        <begin position="107"/>
        <end position="410"/>
    </location>
</feature>
<dbReference type="Pfam" id="PF26335">
    <property type="entry name" value="ARB_00930_C"/>
    <property type="match status" value="1"/>
</dbReference>
<evidence type="ECO:0000259" key="2">
    <source>
        <dbReference type="Pfam" id="PF00144"/>
    </source>
</evidence>
<dbReference type="InterPro" id="IPR001466">
    <property type="entry name" value="Beta-lactam-related"/>
</dbReference>
<evidence type="ECO:0000256" key="1">
    <source>
        <dbReference type="SAM" id="SignalP"/>
    </source>
</evidence>
<evidence type="ECO:0000259" key="3">
    <source>
        <dbReference type="Pfam" id="PF26335"/>
    </source>
</evidence>
<keyword evidence="5" id="KW-1185">Reference proteome</keyword>